<dbReference type="RefSeq" id="WP_146510132.1">
    <property type="nucleotide sequence ID" value="NZ_SIHI01000002.1"/>
</dbReference>
<evidence type="ECO:0000313" key="2">
    <source>
        <dbReference type="EMBL" id="TWT55790.1"/>
    </source>
</evidence>
<dbReference type="EMBL" id="SIHI01000002">
    <property type="protein sequence ID" value="TWT55790.1"/>
    <property type="molecule type" value="Genomic_DNA"/>
</dbReference>
<dbReference type="PANTHER" id="PTHR37946">
    <property type="entry name" value="SLL1969 PROTEIN"/>
    <property type="match status" value="1"/>
</dbReference>
<dbReference type="InterPro" id="IPR029058">
    <property type="entry name" value="AB_hydrolase_fold"/>
</dbReference>
<dbReference type="SUPFAM" id="SSF53474">
    <property type="entry name" value="alpha/beta-Hydrolases"/>
    <property type="match status" value="1"/>
</dbReference>
<evidence type="ECO:0000256" key="1">
    <source>
        <dbReference type="SAM" id="MobiDB-lite"/>
    </source>
</evidence>
<dbReference type="OrthoDB" id="556502at2"/>
<keyword evidence="2" id="KW-0378">Hydrolase</keyword>
<proteinExistence type="predicted"/>
<dbReference type="Proteomes" id="UP000317243">
    <property type="component" value="Unassembled WGS sequence"/>
</dbReference>
<organism evidence="2 3">
    <name type="scientific">Thalassoglobus neptunius</name>
    <dbReference type="NCBI Taxonomy" id="1938619"/>
    <lineage>
        <taxon>Bacteria</taxon>
        <taxon>Pseudomonadati</taxon>
        <taxon>Planctomycetota</taxon>
        <taxon>Planctomycetia</taxon>
        <taxon>Planctomycetales</taxon>
        <taxon>Planctomycetaceae</taxon>
        <taxon>Thalassoglobus</taxon>
    </lineage>
</organism>
<reference evidence="2 3" key="1">
    <citation type="submission" date="2019-02" db="EMBL/GenBank/DDBJ databases">
        <title>Deep-cultivation of Planctomycetes and their phenomic and genomic characterization uncovers novel biology.</title>
        <authorList>
            <person name="Wiegand S."/>
            <person name="Jogler M."/>
            <person name="Boedeker C."/>
            <person name="Pinto D."/>
            <person name="Vollmers J."/>
            <person name="Rivas-Marin E."/>
            <person name="Kohn T."/>
            <person name="Peeters S.H."/>
            <person name="Heuer A."/>
            <person name="Rast P."/>
            <person name="Oberbeckmann S."/>
            <person name="Bunk B."/>
            <person name="Jeske O."/>
            <person name="Meyerdierks A."/>
            <person name="Storesund J.E."/>
            <person name="Kallscheuer N."/>
            <person name="Luecker S."/>
            <person name="Lage O.M."/>
            <person name="Pohl T."/>
            <person name="Merkel B.J."/>
            <person name="Hornburger P."/>
            <person name="Mueller R.-W."/>
            <person name="Bruemmer F."/>
            <person name="Labrenz M."/>
            <person name="Spormann A.M."/>
            <person name="Op Den Camp H."/>
            <person name="Overmann J."/>
            <person name="Amann R."/>
            <person name="Jetten M.S.M."/>
            <person name="Mascher T."/>
            <person name="Medema M.H."/>
            <person name="Devos D.P."/>
            <person name="Kaster A.-K."/>
            <person name="Ovreas L."/>
            <person name="Rohde M."/>
            <person name="Galperin M.Y."/>
            <person name="Jogler C."/>
        </authorList>
    </citation>
    <scope>NUCLEOTIDE SEQUENCE [LARGE SCALE GENOMIC DNA]</scope>
    <source>
        <strain evidence="2 3">KOR42</strain>
    </source>
</reference>
<feature type="region of interest" description="Disordered" evidence="1">
    <location>
        <begin position="345"/>
        <end position="373"/>
    </location>
</feature>
<comment type="caution">
    <text evidence="2">The sequence shown here is derived from an EMBL/GenBank/DDBJ whole genome shotgun (WGS) entry which is preliminary data.</text>
</comment>
<protein>
    <submittedName>
        <fullName evidence="2">Alpha/beta hydrolase family protein</fullName>
    </submittedName>
</protein>
<dbReference type="GO" id="GO:0016787">
    <property type="term" value="F:hydrolase activity"/>
    <property type="evidence" value="ECO:0007669"/>
    <property type="project" value="UniProtKB-KW"/>
</dbReference>
<dbReference type="Pfam" id="PF02089">
    <property type="entry name" value="Palm_thioest"/>
    <property type="match status" value="1"/>
</dbReference>
<sequence length="373" mass="41447">MPSLRQPDVRLQTALSLFVVWVAVSGFAERGAVYAQEAESFWDNSLSEISTLIPGKLAIPQFDSKTLGGRLFWGDVRFFRGYRIQHNVLTGHYRLLDPFDVRRKAGSREECDRALEEIILEKQLEPMTGTAVVVIHGIARSSKSMTKMCRELEKAGYVVVNFDYPSTRLPLAQSTSYLSQTLASLEGVEKVHFACWSMGGLLVRSYLRDYAEQRDPRVGRMVMMGTPNQGAELATLLQKNFAFRFVFGPAGQELIAHPDGPVKSLPVPDFEFGIIAGARGNERGWNPFIPGDDDGTVSVESTRLEGASDFLVVKALHSFICLQPETIEAVKNFFETGAFREDGERDPVLKLTSDVDQSETVDPLGENSQDRSA</sequence>
<gene>
    <name evidence="2" type="ORF">KOR42_26010</name>
</gene>
<accession>A0A5C5WZ13</accession>
<name>A0A5C5WZ13_9PLAN</name>
<feature type="compositionally biased region" description="Polar residues" evidence="1">
    <location>
        <begin position="354"/>
        <end position="367"/>
    </location>
</feature>
<evidence type="ECO:0000313" key="3">
    <source>
        <dbReference type="Proteomes" id="UP000317243"/>
    </source>
</evidence>
<dbReference type="AlphaFoldDB" id="A0A5C5WZ13"/>
<dbReference type="PANTHER" id="PTHR37946:SF1">
    <property type="entry name" value="SLL1969 PROTEIN"/>
    <property type="match status" value="1"/>
</dbReference>
<dbReference type="Gene3D" id="3.40.50.1820">
    <property type="entry name" value="alpha/beta hydrolase"/>
    <property type="match status" value="1"/>
</dbReference>
<keyword evidence="3" id="KW-1185">Reference proteome</keyword>